<dbReference type="InterPro" id="IPR024072">
    <property type="entry name" value="DHFR-like_dom_sf"/>
</dbReference>
<feature type="domain" description="Bacterial bifunctional deaminase-reductase C-terminal" evidence="1">
    <location>
        <begin position="6"/>
        <end position="170"/>
    </location>
</feature>
<evidence type="ECO:0000259" key="1">
    <source>
        <dbReference type="Pfam" id="PF01872"/>
    </source>
</evidence>
<dbReference type="RefSeq" id="WP_175276531.1">
    <property type="nucleotide sequence ID" value="NZ_CP054836.1"/>
</dbReference>
<dbReference type="Gene3D" id="3.40.430.10">
    <property type="entry name" value="Dihydrofolate Reductase, subunit A"/>
    <property type="match status" value="1"/>
</dbReference>
<protein>
    <submittedName>
        <fullName evidence="2">Dihydrofolate reductase</fullName>
    </submittedName>
</protein>
<dbReference type="PANTHER" id="PTHR38011:SF11">
    <property type="entry name" value="2,5-DIAMINO-6-RIBOSYLAMINO-4(3H)-PYRIMIDINONE 5'-PHOSPHATE REDUCTASE"/>
    <property type="match status" value="1"/>
</dbReference>
<dbReference type="GO" id="GO:0009231">
    <property type="term" value="P:riboflavin biosynthetic process"/>
    <property type="evidence" value="ECO:0007669"/>
    <property type="project" value="InterPro"/>
</dbReference>
<gene>
    <name evidence="2" type="ORF">HTY61_09350</name>
</gene>
<dbReference type="PANTHER" id="PTHR38011">
    <property type="entry name" value="DIHYDROFOLATE REDUCTASE FAMILY PROTEIN (AFU_ORTHOLOGUE AFUA_8G06820)"/>
    <property type="match status" value="1"/>
</dbReference>
<reference evidence="2 3" key="1">
    <citation type="submission" date="2020-06" db="EMBL/GenBank/DDBJ databases">
        <title>Oricola thermophila sp. nov. isolated from a tidal sediments.</title>
        <authorList>
            <person name="Kwon K.K."/>
            <person name="Yang S.-H."/>
            <person name="Park M.-J."/>
        </authorList>
    </citation>
    <scope>NUCLEOTIDE SEQUENCE [LARGE SCALE GENOMIC DNA]</scope>
    <source>
        <strain evidence="2 3">MEBiC13590</strain>
    </source>
</reference>
<dbReference type="Pfam" id="PF01872">
    <property type="entry name" value="RibD_C"/>
    <property type="match status" value="1"/>
</dbReference>
<evidence type="ECO:0000313" key="2">
    <source>
        <dbReference type="EMBL" id="QKV18638.1"/>
    </source>
</evidence>
<dbReference type="GO" id="GO:0008703">
    <property type="term" value="F:5-amino-6-(5-phosphoribosylamino)uracil reductase activity"/>
    <property type="evidence" value="ECO:0007669"/>
    <property type="project" value="InterPro"/>
</dbReference>
<dbReference type="SUPFAM" id="SSF53597">
    <property type="entry name" value="Dihydrofolate reductase-like"/>
    <property type="match status" value="1"/>
</dbReference>
<sequence length="179" mass="19916">MTTGHVFIATSLDGHIARPDGDIGWLLERDREDEDHGYDDFIADIDGIIMGRNSYEKMLAYDDWPYTRPVIVASRSLSASDLPGELAGKVEIVGGTPRELMDAAARRGWKRAYVDGGRLVQSFLREGLIEDMVITQVPVLIGEGRPLFGPLERDISLDHVETRSFPSGLVQSRYVVRKG</sequence>
<dbReference type="Proteomes" id="UP000509367">
    <property type="component" value="Chromosome"/>
</dbReference>
<dbReference type="KEGG" id="orm:HTY61_09350"/>
<dbReference type="InterPro" id="IPR002734">
    <property type="entry name" value="RibDG_C"/>
</dbReference>
<organism evidence="2 3">
    <name type="scientific">Oricola thermophila</name>
    <dbReference type="NCBI Taxonomy" id="2742145"/>
    <lineage>
        <taxon>Bacteria</taxon>
        <taxon>Pseudomonadati</taxon>
        <taxon>Pseudomonadota</taxon>
        <taxon>Alphaproteobacteria</taxon>
        <taxon>Hyphomicrobiales</taxon>
        <taxon>Ahrensiaceae</taxon>
        <taxon>Oricola</taxon>
    </lineage>
</organism>
<accession>A0A6N1VD50</accession>
<name>A0A6N1VD50_9HYPH</name>
<keyword evidence="3" id="KW-1185">Reference proteome</keyword>
<proteinExistence type="predicted"/>
<dbReference type="EMBL" id="CP054836">
    <property type="protein sequence ID" value="QKV18638.1"/>
    <property type="molecule type" value="Genomic_DNA"/>
</dbReference>
<dbReference type="InterPro" id="IPR050765">
    <property type="entry name" value="Riboflavin_Biosynth_HTPR"/>
</dbReference>
<evidence type="ECO:0000313" key="3">
    <source>
        <dbReference type="Proteomes" id="UP000509367"/>
    </source>
</evidence>
<dbReference type="AlphaFoldDB" id="A0A6N1VD50"/>